<dbReference type="Proteomes" id="UP000746535">
    <property type="component" value="Unassembled WGS sequence"/>
</dbReference>
<dbReference type="InterPro" id="IPR022346">
    <property type="entry name" value="T2SS_GspH"/>
</dbReference>
<evidence type="ECO:0000256" key="9">
    <source>
        <dbReference type="ARBA" id="ARBA00025772"/>
    </source>
</evidence>
<feature type="domain" description="General secretion pathway GspH" evidence="12">
    <location>
        <begin position="47"/>
        <end position="134"/>
    </location>
</feature>
<dbReference type="Pfam" id="PF12019">
    <property type="entry name" value="GspH"/>
    <property type="match status" value="1"/>
</dbReference>
<evidence type="ECO:0000256" key="4">
    <source>
        <dbReference type="ARBA" id="ARBA00022481"/>
    </source>
</evidence>
<keyword evidence="8 11" id="KW-0472">Membrane</keyword>
<keyword evidence="3" id="KW-1003">Cell membrane</keyword>
<dbReference type="NCBIfam" id="TIGR02532">
    <property type="entry name" value="IV_pilin_GFxxxE"/>
    <property type="match status" value="1"/>
</dbReference>
<evidence type="ECO:0000313" key="13">
    <source>
        <dbReference type="EMBL" id="NJP02105.1"/>
    </source>
</evidence>
<keyword evidence="7 11" id="KW-1133">Transmembrane helix</keyword>
<name>A0ABX0YFF9_9PSED</name>
<proteinExistence type="inferred from homology"/>
<evidence type="ECO:0000256" key="10">
    <source>
        <dbReference type="ARBA" id="ARBA00030775"/>
    </source>
</evidence>
<evidence type="ECO:0000256" key="6">
    <source>
        <dbReference type="ARBA" id="ARBA00022692"/>
    </source>
</evidence>
<keyword evidence="5" id="KW-0997">Cell inner membrane</keyword>
<organism evidence="13 14">
    <name type="scientific">Pseudomonas quercus</name>
    <dbReference type="NCBI Taxonomy" id="2722792"/>
    <lineage>
        <taxon>Bacteria</taxon>
        <taxon>Pseudomonadati</taxon>
        <taxon>Pseudomonadota</taxon>
        <taxon>Gammaproteobacteria</taxon>
        <taxon>Pseudomonadales</taxon>
        <taxon>Pseudomonadaceae</taxon>
        <taxon>Pseudomonas</taxon>
    </lineage>
</organism>
<evidence type="ECO:0000256" key="5">
    <source>
        <dbReference type="ARBA" id="ARBA00022519"/>
    </source>
</evidence>
<evidence type="ECO:0000256" key="7">
    <source>
        <dbReference type="ARBA" id="ARBA00022989"/>
    </source>
</evidence>
<dbReference type="EMBL" id="JAAVJI010000008">
    <property type="protein sequence ID" value="NJP02105.1"/>
    <property type="molecule type" value="Genomic_DNA"/>
</dbReference>
<protein>
    <recommendedName>
        <fullName evidence="2">Type II secretion system protein H</fullName>
    </recommendedName>
    <alternativeName>
        <fullName evidence="10">General secretion pathway protein H</fullName>
    </alternativeName>
</protein>
<comment type="caution">
    <text evidence="13">The sequence shown here is derived from an EMBL/GenBank/DDBJ whole genome shotgun (WGS) entry which is preliminary data.</text>
</comment>
<keyword evidence="14" id="KW-1185">Reference proteome</keyword>
<comment type="subcellular location">
    <subcellularLocation>
        <location evidence="1">Cell inner membrane</location>
        <topology evidence="1">Single-pass membrane protein</topology>
    </subcellularLocation>
</comment>
<evidence type="ECO:0000256" key="8">
    <source>
        <dbReference type="ARBA" id="ARBA00023136"/>
    </source>
</evidence>
<dbReference type="SUPFAM" id="SSF54523">
    <property type="entry name" value="Pili subunits"/>
    <property type="match status" value="1"/>
</dbReference>
<evidence type="ECO:0000313" key="14">
    <source>
        <dbReference type="Proteomes" id="UP000746535"/>
    </source>
</evidence>
<evidence type="ECO:0000256" key="3">
    <source>
        <dbReference type="ARBA" id="ARBA00022475"/>
    </source>
</evidence>
<dbReference type="PRINTS" id="PR00885">
    <property type="entry name" value="BCTERIALGSPH"/>
</dbReference>
<dbReference type="PROSITE" id="PS00409">
    <property type="entry name" value="PROKAR_NTER_METHYL"/>
    <property type="match status" value="1"/>
</dbReference>
<feature type="transmembrane region" description="Helical" evidence="11">
    <location>
        <begin position="12"/>
        <end position="33"/>
    </location>
</feature>
<accession>A0ABX0YFF9</accession>
<sequence length="144" mass="15592">MRTPAHDRGFTLLELLLVIVFISISVSAVSVAVGRGLKSANERHALTQLVQTLRAARVQAITSGQPALARFDLGARQFVSPQRSLPLPPGMQVQLKTADGLGAAFEFYPDGGASGGYMALADNDRHWRIDINWLTGNVRLRALN</sequence>
<reference evidence="13 14" key="1">
    <citation type="submission" date="2020-03" db="EMBL/GenBank/DDBJ databases">
        <authorList>
            <person name="Wang L."/>
            <person name="He N."/>
            <person name="Li Y."/>
            <person name="Fang Y."/>
            <person name="Zhang F."/>
        </authorList>
    </citation>
    <scope>NUCLEOTIDE SEQUENCE [LARGE SCALE GENOMIC DNA]</scope>
    <source>
        <strain evidence="14">hsmgli-8</strain>
    </source>
</reference>
<dbReference type="RefSeq" id="WP_168084670.1">
    <property type="nucleotide sequence ID" value="NZ_JAAVJI010000008.1"/>
</dbReference>
<keyword evidence="4" id="KW-0488">Methylation</keyword>
<dbReference type="InterPro" id="IPR012902">
    <property type="entry name" value="N_methyl_site"/>
</dbReference>
<dbReference type="InterPro" id="IPR002416">
    <property type="entry name" value="T2SS_protein-GspH"/>
</dbReference>
<dbReference type="InterPro" id="IPR045584">
    <property type="entry name" value="Pilin-like"/>
</dbReference>
<evidence type="ECO:0000256" key="1">
    <source>
        <dbReference type="ARBA" id="ARBA00004377"/>
    </source>
</evidence>
<evidence type="ECO:0000256" key="11">
    <source>
        <dbReference type="SAM" id="Phobius"/>
    </source>
</evidence>
<gene>
    <name evidence="13" type="ORF">HBH25_14740</name>
</gene>
<keyword evidence="6 11" id="KW-0812">Transmembrane</keyword>
<comment type="similarity">
    <text evidence="9">Belongs to the GSP H family.</text>
</comment>
<evidence type="ECO:0000256" key="2">
    <source>
        <dbReference type="ARBA" id="ARBA00021549"/>
    </source>
</evidence>
<evidence type="ECO:0000259" key="12">
    <source>
        <dbReference type="Pfam" id="PF12019"/>
    </source>
</evidence>